<evidence type="ECO:0000313" key="2">
    <source>
        <dbReference type="EMBL" id="CAI2380256.1"/>
    </source>
</evidence>
<name>A0AAD2D585_EUPCR</name>
<sequence>MLRVFRTRNFQAVRGRKFTANTNLFGRSLRGEGRKLVENTIVGYDKMLLNKLSFFHLTGNVFTAYCILKSIGWFQSILERKQNKMYEDEIMREVARNQGVELEVSKHAEYEVYIDQYTQELALALPIVFVLGMYTNRRFGSVYSAKLLASSYVLGFLLRHTGFGPSGEFEGSSLNIAGALGAHTILKLGLPFPLGLLCALACVPATGLAGPIAGTIFAIAL</sequence>
<evidence type="ECO:0000256" key="1">
    <source>
        <dbReference type="SAM" id="Phobius"/>
    </source>
</evidence>
<feature type="transmembrane region" description="Helical" evidence="1">
    <location>
        <begin position="194"/>
        <end position="220"/>
    </location>
</feature>
<keyword evidence="1" id="KW-0472">Membrane</keyword>
<keyword evidence="1" id="KW-1133">Transmembrane helix</keyword>
<evidence type="ECO:0000313" key="3">
    <source>
        <dbReference type="Proteomes" id="UP001295684"/>
    </source>
</evidence>
<dbReference type="EMBL" id="CAMPGE010022199">
    <property type="protein sequence ID" value="CAI2380256.1"/>
    <property type="molecule type" value="Genomic_DNA"/>
</dbReference>
<keyword evidence="1" id="KW-0812">Transmembrane</keyword>
<reference evidence="2" key="1">
    <citation type="submission" date="2023-07" db="EMBL/GenBank/DDBJ databases">
        <authorList>
            <consortium name="AG Swart"/>
            <person name="Singh M."/>
            <person name="Singh A."/>
            <person name="Seah K."/>
            <person name="Emmerich C."/>
        </authorList>
    </citation>
    <scope>NUCLEOTIDE SEQUENCE</scope>
    <source>
        <strain evidence="2">DP1</strain>
    </source>
</reference>
<keyword evidence="3" id="KW-1185">Reference proteome</keyword>
<comment type="caution">
    <text evidence="2">The sequence shown here is derived from an EMBL/GenBank/DDBJ whole genome shotgun (WGS) entry which is preliminary data.</text>
</comment>
<accession>A0AAD2D585</accession>
<feature type="transmembrane region" description="Helical" evidence="1">
    <location>
        <begin position="54"/>
        <end position="74"/>
    </location>
</feature>
<gene>
    <name evidence="2" type="ORF">ECRASSUSDP1_LOCUS21688</name>
</gene>
<dbReference type="AlphaFoldDB" id="A0AAD2D585"/>
<proteinExistence type="predicted"/>
<protein>
    <submittedName>
        <fullName evidence="2">Uncharacterized protein</fullName>
    </submittedName>
</protein>
<organism evidence="2 3">
    <name type="scientific">Euplotes crassus</name>
    <dbReference type="NCBI Taxonomy" id="5936"/>
    <lineage>
        <taxon>Eukaryota</taxon>
        <taxon>Sar</taxon>
        <taxon>Alveolata</taxon>
        <taxon>Ciliophora</taxon>
        <taxon>Intramacronucleata</taxon>
        <taxon>Spirotrichea</taxon>
        <taxon>Hypotrichia</taxon>
        <taxon>Euplotida</taxon>
        <taxon>Euplotidae</taxon>
        <taxon>Moneuplotes</taxon>
    </lineage>
</organism>
<dbReference type="Proteomes" id="UP001295684">
    <property type="component" value="Unassembled WGS sequence"/>
</dbReference>